<dbReference type="RefSeq" id="WP_169744716.1">
    <property type="nucleotide sequence ID" value="NZ_CP065689.1"/>
</dbReference>
<dbReference type="EMBL" id="CP065689">
    <property type="protein sequence ID" value="QPS59564.1"/>
    <property type="molecule type" value="Genomic_DNA"/>
</dbReference>
<evidence type="ECO:0000313" key="2">
    <source>
        <dbReference type="Proteomes" id="UP000594905"/>
    </source>
</evidence>
<gene>
    <name evidence="1" type="ORF">I6G51_11975</name>
</gene>
<name>A0A7T2XLG4_9CORY</name>
<dbReference type="Proteomes" id="UP000594905">
    <property type="component" value="Chromosome"/>
</dbReference>
<proteinExistence type="predicted"/>
<dbReference type="GeneID" id="70784407"/>
<protein>
    <submittedName>
        <fullName evidence="1">Uncharacterized protein</fullName>
    </submittedName>
</protein>
<evidence type="ECO:0000313" key="1">
    <source>
        <dbReference type="EMBL" id="QPS59564.1"/>
    </source>
</evidence>
<sequence>MSIDMFFDEYLAERGLSRSAEVVPDHACQVFCGLPKPQTQPSLEEAAQRVARVLGE</sequence>
<accession>A0A7T2XLG4</accession>
<reference evidence="1 2" key="1">
    <citation type="submission" date="2020-12" db="EMBL/GenBank/DDBJ databases">
        <title>FDA dAtabase for Regulatory Grade micrObial Sequences (FDA-ARGOS): Supporting development and validation of Infectious Disease Dx tests.</title>
        <authorList>
            <person name="Sproer C."/>
            <person name="Gronow S."/>
            <person name="Severitt S."/>
            <person name="Schroder I."/>
            <person name="Tallon L."/>
            <person name="Sadzewicz L."/>
            <person name="Zhao X."/>
            <person name="Boylan J."/>
            <person name="Ott S."/>
            <person name="Bowen H."/>
            <person name="Vavikolanu K."/>
            <person name="Mehta A."/>
            <person name="Aluvathingal J."/>
            <person name="Nadendla S."/>
            <person name="Lowell S."/>
            <person name="Myers T."/>
            <person name="Yan Y."/>
            <person name="Sichtig H."/>
        </authorList>
    </citation>
    <scope>NUCLEOTIDE SEQUENCE [LARGE SCALE GENOMIC DNA]</scope>
    <source>
        <strain evidence="1 2">FDAARGOS_894</strain>
    </source>
</reference>
<keyword evidence="2" id="KW-1185">Reference proteome</keyword>
<organism evidence="1 2">
    <name type="scientific">Corynebacterium minutissimum</name>
    <dbReference type="NCBI Taxonomy" id="38301"/>
    <lineage>
        <taxon>Bacteria</taxon>
        <taxon>Bacillati</taxon>
        <taxon>Actinomycetota</taxon>
        <taxon>Actinomycetes</taxon>
        <taxon>Mycobacteriales</taxon>
        <taxon>Corynebacteriaceae</taxon>
        <taxon>Corynebacterium</taxon>
    </lineage>
</organism>